<evidence type="ECO:0000256" key="5">
    <source>
        <dbReference type="ARBA" id="ARBA00023136"/>
    </source>
</evidence>
<feature type="transmembrane region" description="Helical" evidence="7">
    <location>
        <begin position="100"/>
        <end position="120"/>
    </location>
</feature>
<evidence type="ECO:0000313" key="10">
    <source>
        <dbReference type="Proteomes" id="UP000185783"/>
    </source>
</evidence>
<comment type="caution">
    <text evidence="9">The sequence shown here is derived from an EMBL/GenBank/DDBJ whole genome shotgun (WGS) entry which is preliminary data.</text>
</comment>
<proteinExistence type="inferred from homology"/>
<sequence>MSSPASQNPLIYPLLFIMPVFMSSNIIIGRYAIEQTEPWTLAFLRWLLAFIILLPFAHKQASAAMPIIRANLKLLLVMAFLGMWICGALVYLALKYTSATHGTLIYSAAPIVIMVLEWLFRGRRISPREAVGIILAVTGVAIIVTKGSLANLLTLQFNWGDLIFALCMISWATYSVLIRQKALQDIPVMMLFATLAGLGALLLFPFSIMEMIFVAPLPTSMPAWLSIAGVAIVASVLAFSTYQYGIKMVGASIAGLFMYLLPPYGVFMAVVFLGEELRAYHFMGFIPIMAGLILATLPVAALRRLGNSQAQCLTRSCPTPERFPTARTKTPAYNRSRTRYRSKPTDRP</sequence>
<feature type="domain" description="EamA" evidence="8">
    <location>
        <begin position="159"/>
        <end position="296"/>
    </location>
</feature>
<keyword evidence="5 7" id="KW-0472">Membrane</keyword>
<feature type="domain" description="EamA" evidence="8">
    <location>
        <begin position="13"/>
        <end position="145"/>
    </location>
</feature>
<dbReference type="PANTHER" id="PTHR32322:SF2">
    <property type="entry name" value="EAMA DOMAIN-CONTAINING PROTEIN"/>
    <property type="match status" value="1"/>
</dbReference>
<evidence type="ECO:0000256" key="3">
    <source>
        <dbReference type="ARBA" id="ARBA00022692"/>
    </source>
</evidence>
<dbReference type="STRING" id="197461.A3843_12785"/>
<dbReference type="InterPro" id="IPR050638">
    <property type="entry name" value="AA-Vitamin_Transporters"/>
</dbReference>
<keyword evidence="4 7" id="KW-1133">Transmembrane helix</keyword>
<feature type="transmembrane region" description="Helical" evidence="7">
    <location>
        <begin position="249"/>
        <end position="273"/>
    </location>
</feature>
<dbReference type="AlphaFoldDB" id="A0A1U7JFU1"/>
<dbReference type="GO" id="GO:0016020">
    <property type="term" value="C:membrane"/>
    <property type="evidence" value="ECO:0007669"/>
    <property type="project" value="UniProtKB-SubCell"/>
</dbReference>
<reference evidence="9 10" key="1">
    <citation type="submission" date="2016-03" db="EMBL/GenBank/DDBJ databases">
        <title>Genome sequence of Nesiotobacter sp. nov., a moderately halophilic alphaproteobacterium isolated from the Yellow Sea, China.</title>
        <authorList>
            <person name="Zhang G."/>
            <person name="Zhang R."/>
        </authorList>
    </citation>
    <scope>NUCLEOTIDE SEQUENCE [LARGE SCALE GENOMIC DNA]</scope>
    <source>
        <strain evidence="9 10">WB1-6</strain>
    </source>
</reference>
<dbReference type="EMBL" id="LVVZ01000019">
    <property type="protein sequence ID" value="OKL43511.1"/>
    <property type="molecule type" value="Genomic_DNA"/>
</dbReference>
<evidence type="ECO:0000313" key="9">
    <source>
        <dbReference type="EMBL" id="OKL43511.1"/>
    </source>
</evidence>
<feature type="transmembrane region" description="Helical" evidence="7">
    <location>
        <begin position="39"/>
        <end position="58"/>
    </location>
</feature>
<comment type="subcellular location">
    <subcellularLocation>
        <location evidence="1">Membrane</location>
        <topology evidence="1">Multi-pass membrane protein</topology>
    </subcellularLocation>
</comment>
<comment type="similarity">
    <text evidence="2">Belongs to the EamA transporter family.</text>
</comment>
<keyword evidence="3 7" id="KW-0812">Transmembrane</keyword>
<evidence type="ECO:0000256" key="4">
    <source>
        <dbReference type="ARBA" id="ARBA00022989"/>
    </source>
</evidence>
<gene>
    <name evidence="9" type="ORF">A3843_12785</name>
</gene>
<organism evidence="9 10">
    <name type="scientific">Pseudovibrio exalbescens</name>
    <dbReference type="NCBI Taxonomy" id="197461"/>
    <lineage>
        <taxon>Bacteria</taxon>
        <taxon>Pseudomonadati</taxon>
        <taxon>Pseudomonadota</taxon>
        <taxon>Alphaproteobacteria</taxon>
        <taxon>Hyphomicrobiales</taxon>
        <taxon>Stappiaceae</taxon>
        <taxon>Pseudovibrio</taxon>
    </lineage>
</organism>
<name>A0A1U7JFU1_9HYPH</name>
<feature type="transmembrane region" description="Helical" evidence="7">
    <location>
        <begin position="159"/>
        <end position="178"/>
    </location>
</feature>
<evidence type="ECO:0000256" key="7">
    <source>
        <dbReference type="SAM" id="Phobius"/>
    </source>
</evidence>
<evidence type="ECO:0000259" key="8">
    <source>
        <dbReference type="Pfam" id="PF00892"/>
    </source>
</evidence>
<feature type="transmembrane region" description="Helical" evidence="7">
    <location>
        <begin position="12"/>
        <end position="33"/>
    </location>
</feature>
<dbReference type="RefSeq" id="WP_073833242.1">
    <property type="nucleotide sequence ID" value="NZ_LVVZ01000019.1"/>
</dbReference>
<dbReference type="SUPFAM" id="SSF103481">
    <property type="entry name" value="Multidrug resistance efflux transporter EmrE"/>
    <property type="match status" value="2"/>
</dbReference>
<protein>
    <recommendedName>
        <fullName evidence="8">EamA domain-containing protein</fullName>
    </recommendedName>
</protein>
<dbReference type="InterPro" id="IPR037185">
    <property type="entry name" value="EmrE-like"/>
</dbReference>
<dbReference type="Pfam" id="PF00892">
    <property type="entry name" value="EamA"/>
    <property type="match status" value="2"/>
</dbReference>
<feature type="region of interest" description="Disordered" evidence="6">
    <location>
        <begin position="317"/>
        <end position="348"/>
    </location>
</feature>
<feature type="transmembrane region" description="Helical" evidence="7">
    <location>
        <begin position="279"/>
        <end position="301"/>
    </location>
</feature>
<feature type="transmembrane region" description="Helical" evidence="7">
    <location>
        <begin position="190"/>
        <end position="215"/>
    </location>
</feature>
<feature type="transmembrane region" description="Helical" evidence="7">
    <location>
        <begin position="132"/>
        <end position="153"/>
    </location>
</feature>
<accession>A0A1U7JFU1</accession>
<keyword evidence="10" id="KW-1185">Reference proteome</keyword>
<evidence type="ECO:0000256" key="6">
    <source>
        <dbReference type="SAM" id="MobiDB-lite"/>
    </source>
</evidence>
<dbReference type="PANTHER" id="PTHR32322">
    <property type="entry name" value="INNER MEMBRANE TRANSPORTER"/>
    <property type="match status" value="1"/>
</dbReference>
<evidence type="ECO:0000256" key="1">
    <source>
        <dbReference type="ARBA" id="ARBA00004141"/>
    </source>
</evidence>
<evidence type="ECO:0000256" key="2">
    <source>
        <dbReference type="ARBA" id="ARBA00007362"/>
    </source>
</evidence>
<dbReference type="Proteomes" id="UP000185783">
    <property type="component" value="Unassembled WGS sequence"/>
</dbReference>
<dbReference type="InterPro" id="IPR000620">
    <property type="entry name" value="EamA_dom"/>
</dbReference>
<feature type="transmembrane region" description="Helical" evidence="7">
    <location>
        <begin position="221"/>
        <end position="242"/>
    </location>
</feature>
<feature type="transmembrane region" description="Helical" evidence="7">
    <location>
        <begin position="70"/>
        <end position="94"/>
    </location>
</feature>